<dbReference type="Gene3D" id="2.30.30.30">
    <property type="match status" value="1"/>
</dbReference>
<dbReference type="PROSITE" id="PS00557">
    <property type="entry name" value="FMN_HYDROXY_ACID_DH_1"/>
    <property type="match status" value="1"/>
</dbReference>
<dbReference type="Pfam" id="PF03439">
    <property type="entry name" value="Spt5-NGN"/>
    <property type="match status" value="1"/>
</dbReference>
<gene>
    <name evidence="3" type="ORF">CCACVL1_08776</name>
</gene>
<dbReference type="Gene3D" id="3.30.70.940">
    <property type="entry name" value="NusG, N-terminal domain"/>
    <property type="match status" value="1"/>
</dbReference>
<organism evidence="3 4">
    <name type="scientific">Corchorus capsularis</name>
    <name type="common">Jute</name>
    <dbReference type="NCBI Taxonomy" id="210143"/>
    <lineage>
        <taxon>Eukaryota</taxon>
        <taxon>Viridiplantae</taxon>
        <taxon>Streptophyta</taxon>
        <taxon>Embryophyta</taxon>
        <taxon>Tracheophyta</taxon>
        <taxon>Spermatophyta</taxon>
        <taxon>Magnoliopsida</taxon>
        <taxon>eudicotyledons</taxon>
        <taxon>Gunneridae</taxon>
        <taxon>Pentapetalae</taxon>
        <taxon>rosids</taxon>
        <taxon>malvids</taxon>
        <taxon>Malvales</taxon>
        <taxon>Malvaceae</taxon>
        <taxon>Grewioideae</taxon>
        <taxon>Apeibeae</taxon>
        <taxon>Corchorus</taxon>
    </lineage>
</organism>
<reference evidence="3 4" key="1">
    <citation type="submission" date="2013-09" db="EMBL/GenBank/DDBJ databases">
        <title>Corchorus capsularis genome sequencing.</title>
        <authorList>
            <person name="Alam M."/>
            <person name="Haque M.S."/>
            <person name="Islam M.S."/>
            <person name="Emdad E.M."/>
            <person name="Islam M.M."/>
            <person name="Ahmed B."/>
            <person name="Halim A."/>
            <person name="Hossen Q.M.M."/>
            <person name="Hossain M.Z."/>
            <person name="Ahmed R."/>
            <person name="Khan M.M."/>
            <person name="Islam R."/>
            <person name="Rashid M.M."/>
            <person name="Khan S.A."/>
            <person name="Rahman M.S."/>
            <person name="Alam M."/>
        </authorList>
    </citation>
    <scope>NUCLEOTIDE SEQUENCE [LARGE SCALE GENOMIC DNA]</scope>
    <source>
        <strain evidence="4">cv. CVL-1</strain>
        <tissue evidence="3">Whole seedling</tissue>
    </source>
</reference>
<accession>A0A1R3IYY3</accession>
<dbReference type="PANTHER" id="PTHR11125">
    <property type="entry name" value="SUPPRESSOR OF TY 5"/>
    <property type="match status" value="1"/>
</dbReference>
<feature type="domain" description="KOW" evidence="2">
    <location>
        <begin position="349"/>
        <end position="376"/>
    </location>
</feature>
<feature type="region of interest" description="Disordered" evidence="1">
    <location>
        <begin position="1"/>
        <end position="34"/>
    </location>
</feature>
<protein>
    <submittedName>
        <fullName evidence="3">FMN-dependent dehydrogenase</fullName>
    </submittedName>
</protein>
<dbReference type="Proteomes" id="UP000188268">
    <property type="component" value="Unassembled WGS sequence"/>
</dbReference>
<feature type="region of interest" description="Disordered" evidence="1">
    <location>
        <begin position="417"/>
        <end position="438"/>
    </location>
</feature>
<dbReference type="GO" id="GO:0032784">
    <property type="term" value="P:regulation of DNA-templated transcription elongation"/>
    <property type="evidence" value="ECO:0007669"/>
    <property type="project" value="InterPro"/>
</dbReference>
<dbReference type="Gene3D" id="3.90.730.10">
    <property type="entry name" value="Ribonuclease T2-like"/>
    <property type="match status" value="1"/>
</dbReference>
<dbReference type="InterPro" id="IPR039659">
    <property type="entry name" value="SPT5"/>
</dbReference>
<dbReference type="InterPro" id="IPR057936">
    <property type="entry name" value="KOWx_Spt5"/>
</dbReference>
<dbReference type="Gramene" id="OMO87773">
    <property type="protein sequence ID" value="OMO87773"/>
    <property type="gene ID" value="CCACVL1_08776"/>
</dbReference>
<feature type="compositionally biased region" description="Gly residues" evidence="1">
    <location>
        <begin position="1"/>
        <end position="10"/>
    </location>
</feature>
<proteinExistence type="predicted"/>
<dbReference type="InterPro" id="IPR041977">
    <property type="entry name" value="KOW_Spt5_4"/>
</dbReference>
<dbReference type="GO" id="GO:0003729">
    <property type="term" value="F:mRNA binding"/>
    <property type="evidence" value="ECO:0007669"/>
    <property type="project" value="TreeGrafter"/>
</dbReference>
<dbReference type="GO" id="GO:0006357">
    <property type="term" value="P:regulation of transcription by RNA polymerase II"/>
    <property type="evidence" value="ECO:0007669"/>
    <property type="project" value="InterPro"/>
</dbReference>
<comment type="caution">
    <text evidence="3">The sequence shown here is derived from an EMBL/GenBank/DDBJ whole genome shotgun (WGS) entry which is preliminary data.</text>
</comment>
<dbReference type="GO" id="GO:0016491">
    <property type="term" value="F:oxidoreductase activity"/>
    <property type="evidence" value="ECO:0007669"/>
    <property type="project" value="InterPro"/>
</dbReference>
<dbReference type="Pfam" id="PF23291">
    <property type="entry name" value="KOW4_SPT5"/>
    <property type="match status" value="1"/>
</dbReference>
<dbReference type="OrthoDB" id="28901at2759"/>
<dbReference type="InterPro" id="IPR013785">
    <property type="entry name" value="Aldolase_TIM"/>
</dbReference>
<dbReference type="PANTHER" id="PTHR11125:SF8">
    <property type="entry name" value="PROTEIN RNA-DIRECTED DNA METHYLATION 3"/>
    <property type="match status" value="1"/>
</dbReference>
<dbReference type="STRING" id="210143.A0A1R3IYY3"/>
<feature type="domain" description="KOW" evidence="2">
    <location>
        <begin position="114"/>
        <end position="141"/>
    </location>
</feature>
<dbReference type="AlphaFoldDB" id="A0A1R3IYY3"/>
<dbReference type="GO" id="GO:0006368">
    <property type="term" value="P:transcription elongation by RNA polymerase II"/>
    <property type="evidence" value="ECO:0007669"/>
    <property type="project" value="TreeGrafter"/>
</dbReference>
<evidence type="ECO:0000313" key="3">
    <source>
        <dbReference type="EMBL" id="OMO87773.1"/>
    </source>
</evidence>
<dbReference type="EMBL" id="AWWV01009157">
    <property type="protein sequence ID" value="OMO87773.1"/>
    <property type="molecule type" value="Genomic_DNA"/>
</dbReference>
<sequence length="1036" mass="115980">MSSKGKGMGKGKAKELGSGKWKTGGRGAGESHRKRRKSGVLQFFDEAAEADDSRQIISAFSVDHIKGFFYIEAGKQCDINEVCKGLTYIYWSPVVPFSSHELYELLSVRTKCSEVSEGTWARVKNGNYKGDLCQVVAVNNERKRATVKLIPRIDLQAMAAKFDDGVSLKKTVIPAPELISSSELDEFQPLIQIGRDNDTGLYFQVLDGMMLKDGNLYKRVSIDSISCWGVMPTEEELLKISHSDNNESNDVEWLAQLYGEKKRKKTIKSDKGSEKGDGSSGSGMENSFELLDLVFFGRKDFGLIVAMGKDDRYKILKEAPEGPVVVTVEQHELKPFDKKFTALDLHSKTISINDTTKVLEGQYEGKQGIVKQIYRGTIFLYDENETDNGGFFCCKSQNCEKIKQFFYVCKEKGGELDSSGFEDFTSSRKSPVSPKKPWQERQIRSDVNNRNREGMFSIGQTLRIRVGPQKGYLCCLLAVHYSDVTLKLDSKQKVLTDGEDMINLKLKDVGLDFSWPVERIKEVLSCSLETVKSISILGLLPSMDLRQRKGDKSQVLKRCCLRVKCFVGAYFARWLASKLLETVYWFLDVIPELMLYLDGNGLMFGNNFGSRHDDDKDKDVDVEIFRAGKKISLTQLERDHRDWLLQMHDSYDEEIVSGEDQPVIVVNPSNKKALGISYDVIRVHQTLKRKGVTWKSGQKIKVLKGACAGLYKNNVYGTTEHFLIDGLQGDFGALKATEVVVDGIVVSNHGGRQLVGVEGEKIIHGKPSGVDDLVGTFDGTNTGWECKSTSNQNSSWGAAVCSADNDNKTDGATTSWETKATSGSDQVGAWGWQTMSKAKQVIHPLQARSFLVLTLTLILLFLAQIRTISGQHDRFWLAMTWPYGYCSDRKNAPCVNQPPDHLIIHGLWPADANGLLLYPPHCVTNRYSFYPQQLNNTVDLFVLLDIDGFLKGTIGLGQKKSKYDIINAVEKWLGRGYSKMVRVQLKCVKRHGIDLLKEIIFCVDQEGHLVMSCNRQMEAMQHSCGLDITLPGQVVP</sequence>
<feature type="domain" description="KOW" evidence="2">
    <location>
        <begin position="455"/>
        <end position="482"/>
    </location>
</feature>
<dbReference type="InterPro" id="IPR041973">
    <property type="entry name" value="KOW_Spt5_1"/>
</dbReference>
<dbReference type="InterPro" id="IPR014722">
    <property type="entry name" value="Rib_uL2_dom2"/>
</dbReference>
<dbReference type="InterPro" id="IPR008259">
    <property type="entry name" value="FMN_hydac_DH_AS"/>
</dbReference>
<name>A0A1R3IYY3_COCAP</name>
<dbReference type="InterPro" id="IPR005100">
    <property type="entry name" value="NGN-domain"/>
</dbReference>
<dbReference type="Pfam" id="PF23042">
    <property type="entry name" value="KOW1_SPT5"/>
    <property type="match status" value="1"/>
</dbReference>
<dbReference type="GO" id="GO:0032044">
    <property type="term" value="C:DSIF complex"/>
    <property type="evidence" value="ECO:0007669"/>
    <property type="project" value="TreeGrafter"/>
</dbReference>
<dbReference type="SMART" id="SM00739">
    <property type="entry name" value="KOW"/>
    <property type="match status" value="3"/>
</dbReference>
<keyword evidence="4" id="KW-1185">Reference proteome</keyword>
<dbReference type="PROSITE" id="PS00530">
    <property type="entry name" value="RNASE_T2_1"/>
    <property type="match status" value="1"/>
</dbReference>
<evidence type="ECO:0000313" key="4">
    <source>
        <dbReference type="Proteomes" id="UP000188268"/>
    </source>
</evidence>
<dbReference type="InterPro" id="IPR018188">
    <property type="entry name" value="RNase_T2_His_AS_1"/>
</dbReference>
<dbReference type="InterPro" id="IPR036735">
    <property type="entry name" value="NGN_dom_sf"/>
</dbReference>
<dbReference type="GO" id="GO:0033897">
    <property type="term" value="F:ribonuclease T2 activity"/>
    <property type="evidence" value="ECO:0007669"/>
    <property type="project" value="InterPro"/>
</dbReference>
<dbReference type="SUPFAM" id="SSF55895">
    <property type="entry name" value="Ribonuclease Rh-like"/>
    <property type="match status" value="1"/>
</dbReference>
<feature type="compositionally biased region" description="Low complexity" evidence="1">
    <location>
        <begin position="427"/>
        <end position="436"/>
    </location>
</feature>
<dbReference type="Gene3D" id="3.20.20.70">
    <property type="entry name" value="Aldolase class I"/>
    <property type="match status" value="1"/>
</dbReference>
<dbReference type="CDD" id="cd06084">
    <property type="entry name" value="KOW_Spt5_4"/>
    <property type="match status" value="1"/>
</dbReference>
<dbReference type="InterPro" id="IPR036430">
    <property type="entry name" value="RNase_T2-like_sf"/>
</dbReference>
<evidence type="ECO:0000259" key="2">
    <source>
        <dbReference type="SMART" id="SM00739"/>
    </source>
</evidence>
<dbReference type="InterPro" id="IPR005824">
    <property type="entry name" value="KOW"/>
</dbReference>
<dbReference type="CDD" id="cd06081">
    <property type="entry name" value="KOW_Spt5_1"/>
    <property type="match status" value="1"/>
</dbReference>
<dbReference type="Pfam" id="PF23037">
    <property type="entry name" value="KOWx_SPT5"/>
    <property type="match status" value="1"/>
</dbReference>
<evidence type="ECO:0000256" key="1">
    <source>
        <dbReference type="SAM" id="MobiDB-lite"/>
    </source>
</evidence>